<dbReference type="RefSeq" id="WP_012843098.1">
    <property type="nucleotide sequence ID" value="NC_013501.1"/>
</dbReference>
<dbReference type="GO" id="GO:0009234">
    <property type="term" value="P:menaquinone biosynthetic process"/>
    <property type="evidence" value="ECO:0007669"/>
    <property type="project" value="UniProtKB-UniRule"/>
</dbReference>
<proteinExistence type="inferred from homology"/>
<keyword evidence="4 8" id="KW-0808">Transferase</keyword>
<keyword evidence="6 8" id="KW-1133">Transmembrane helix</keyword>
<feature type="transmembrane region" description="Helical" evidence="8">
    <location>
        <begin position="198"/>
        <end position="218"/>
    </location>
</feature>
<dbReference type="EMBL" id="CP001807">
    <property type="protein sequence ID" value="ACY47486.1"/>
    <property type="molecule type" value="Genomic_DNA"/>
</dbReference>
<reference evidence="10 11" key="1">
    <citation type="journal article" date="2009" name="Stand. Genomic Sci.">
        <title>Complete genome sequence of Rhodothermus marinus type strain (R-10).</title>
        <authorList>
            <person name="Nolan M."/>
            <person name="Tindall B.J."/>
            <person name="Pomrenke H."/>
            <person name="Lapidus A."/>
            <person name="Copeland A."/>
            <person name="Glavina Del Rio T."/>
            <person name="Lucas S."/>
            <person name="Chen F."/>
            <person name="Tice H."/>
            <person name="Cheng J.F."/>
            <person name="Saunders E."/>
            <person name="Han C."/>
            <person name="Bruce D."/>
            <person name="Goodwin L."/>
            <person name="Chain P."/>
            <person name="Pitluck S."/>
            <person name="Ovchinikova G."/>
            <person name="Pati A."/>
            <person name="Ivanova N."/>
            <person name="Mavromatis K."/>
            <person name="Chen A."/>
            <person name="Palaniappan K."/>
            <person name="Land M."/>
            <person name="Hauser L."/>
            <person name="Chang Y.J."/>
            <person name="Jeffries C.D."/>
            <person name="Brettin T."/>
            <person name="Goker M."/>
            <person name="Bristow J."/>
            <person name="Eisen J.A."/>
            <person name="Markowitz V."/>
            <person name="Hugenholtz P."/>
            <person name="Kyrpides N.C."/>
            <person name="Klenk H.P."/>
            <person name="Detter J.C."/>
        </authorList>
    </citation>
    <scope>NUCLEOTIDE SEQUENCE [LARGE SCALE GENOMIC DNA]</scope>
    <source>
        <strain evidence="11">ATCC 43812 / DSM 4252 / R-10</strain>
    </source>
</reference>
<dbReference type="InterPro" id="IPR044878">
    <property type="entry name" value="UbiA_sf"/>
</dbReference>
<evidence type="ECO:0000256" key="6">
    <source>
        <dbReference type="ARBA" id="ARBA00022989"/>
    </source>
</evidence>
<keyword evidence="11" id="KW-1185">Reference proteome</keyword>
<gene>
    <name evidence="8" type="primary">menA</name>
    <name evidence="10" type="ordered locus">Rmar_0586</name>
</gene>
<comment type="pathway">
    <text evidence="8">Quinol/quinone metabolism; menaquinone biosynthesis; menaquinol from 1,4-dihydroxy-2-naphthoate: step 1/2.</text>
</comment>
<dbReference type="AlphaFoldDB" id="D0MFF9"/>
<keyword evidence="3 8" id="KW-1003">Cell membrane</keyword>
<dbReference type="InterPro" id="IPR004657">
    <property type="entry name" value="MenA"/>
</dbReference>
<dbReference type="Gene3D" id="1.10.357.140">
    <property type="entry name" value="UbiA prenyltransferase"/>
    <property type="match status" value="1"/>
</dbReference>
<comment type="similarity">
    <text evidence="8">Belongs to the MenA family. Type 1 subfamily.</text>
</comment>
<comment type="subcellular location">
    <subcellularLocation>
        <location evidence="8">Cell inner membrane</location>
        <topology evidence="8">Multi-pass membrane protein</topology>
    </subcellularLocation>
    <subcellularLocation>
        <location evidence="1">Membrane</location>
        <topology evidence="1">Multi-pass membrane protein</topology>
    </subcellularLocation>
</comment>
<evidence type="ECO:0000256" key="2">
    <source>
        <dbReference type="ARBA" id="ARBA00022428"/>
    </source>
</evidence>
<dbReference type="GO" id="GO:0046428">
    <property type="term" value="F:1,4-dihydroxy-2-naphthoate polyprenyltransferase activity"/>
    <property type="evidence" value="ECO:0007669"/>
    <property type="project" value="UniProtKB-UniRule"/>
</dbReference>
<accession>D0MFF9</accession>
<evidence type="ECO:0000256" key="3">
    <source>
        <dbReference type="ARBA" id="ARBA00022475"/>
    </source>
</evidence>
<dbReference type="OrthoDB" id="9767568at2"/>
<evidence type="ECO:0000256" key="7">
    <source>
        <dbReference type="ARBA" id="ARBA00023136"/>
    </source>
</evidence>
<dbReference type="STRING" id="518766.Rmar_0586"/>
<keyword evidence="5 8" id="KW-0812">Transmembrane</keyword>
<dbReference type="UniPathway" id="UPA00079">
    <property type="reaction ID" value="UER00168"/>
</dbReference>
<dbReference type="PANTHER" id="PTHR13929:SF0">
    <property type="entry name" value="UBIA PRENYLTRANSFERASE DOMAIN-CONTAINING PROTEIN 1"/>
    <property type="match status" value="1"/>
</dbReference>
<dbReference type="NCBIfam" id="TIGR00751">
    <property type="entry name" value="menA"/>
    <property type="match status" value="1"/>
</dbReference>
<dbReference type="HAMAP" id="MF_01937">
    <property type="entry name" value="MenA_1"/>
    <property type="match status" value="1"/>
</dbReference>
<dbReference type="PIRSF" id="PIRSF005355">
    <property type="entry name" value="UBIAD1"/>
    <property type="match status" value="1"/>
</dbReference>
<dbReference type="InterPro" id="IPR000537">
    <property type="entry name" value="UbiA_prenyltransferase"/>
</dbReference>
<dbReference type="NCBIfam" id="NF004751">
    <property type="entry name" value="PRK06080.1-3"/>
    <property type="match status" value="1"/>
</dbReference>
<evidence type="ECO:0000256" key="8">
    <source>
        <dbReference type="HAMAP-Rule" id="MF_01937"/>
    </source>
</evidence>
<dbReference type="EC" id="2.5.1.74" evidence="8 9"/>
<keyword evidence="2 8" id="KW-0474">Menaquinone biosynthesis</keyword>
<comment type="catalytic activity">
    <reaction evidence="8">
        <text>an all-trans-polyprenyl diphosphate + 1,4-dihydroxy-2-naphthoate + H(+) = a 2-demethylmenaquinol + CO2 + diphosphate</text>
        <dbReference type="Rhea" id="RHEA:26478"/>
        <dbReference type="Rhea" id="RHEA-COMP:9563"/>
        <dbReference type="Rhea" id="RHEA-COMP:9564"/>
        <dbReference type="ChEBI" id="CHEBI:11173"/>
        <dbReference type="ChEBI" id="CHEBI:15378"/>
        <dbReference type="ChEBI" id="CHEBI:16526"/>
        <dbReference type="ChEBI" id="CHEBI:33019"/>
        <dbReference type="ChEBI" id="CHEBI:55437"/>
        <dbReference type="ChEBI" id="CHEBI:58914"/>
        <dbReference type="EC" id="2.5.1.74"/>
    </reaction>
</comment>
<sequence length="320" mass="34345">MKEAVPEKQEGKRIMPDGFGSTASVPALPRWRVWVLAARPKTLAAAVAPVLMGTAMAWADGGFHLPSAFFALIGALLIQIGTNFANDYADYLKGADTATRKGPLRVTAAGLVTPEAMRRATTLTFALAVVAGLYLIWRGGWPVLAIGLLSILFGILYTSGRYALAYLGLGELFVLIFFGPVAVGGTYYVQTLTITREVLLMGLAPGLISTGILLVNNVRDIEEDRQAGKRTPVVRFGRTFGVGLYAFCLFSALLLPVVWYLLTYRHGGAMAVLALLPASVRAIRTLALERDGAVLNALLAATGRLLLLYSLLFSIGWILT</sequence>
<feature type="transmembrane region" description="Helical" evidence="8">
    <location>
        <begin position="172"/>
        <end position="192"/>
    </location>
</feature>
<evidence type="ECO:0000256" key="9">
    <source>
        <dbReference type="NCBIfam" id="TIGR00751"/>
    </source>
</evidence>
<evidence type="ECO:0000313" key="10">
    <source>
        <dbReference type="EMBL" id="ACY47486.1"/>
    </source>
</evidence>
<feature type="transmembrane region" description="Helical" evidence="8">
    <location>
        <begin position="239"/>
        <end position="262"/>
    </location>
</feature>
<comment type="function">
    <text evidence="8">Conversion of 1,4-dihydroxy-2-naphthoate (DHNA) to demethylmenaquinone (DMK).</text>
</comment>
<keyword evidence="7 8" id="KW-0472">Membrane</keyword>
<feature type="transmembrane region" description="Helical" evidence="8">
    <location>
        <begin position="294"/>
        <end position="319"/>
    </location>
</feature>
<dbReference type="Pfam" id="PF01040">
    <property type="entry name" value="UbiA"/>
    <property type="match status" value="1"/>
</dbReference>
<protein>
    <recommendedName>
        <fullName evidence="8 9">1,4-dihydroxy-2-naphthoate octaprenyltransferase</fullName>
        <shortName evidence="8">DHNA-octaprenyltransferase</shortName>
        <ecNumber evidence="8 9">2.5.1.74</ecNumber>
    </recommendedName>
</protein>
<dbReference type="GO" id="GO:0005886">
    <property type="term" value="C:plasma membrane"/>
    <property type="evidence" value="ECO:0007669"/>
    <property type="project" value="UniProtKB-SubCell"/>
</dbReference>
<name>D0MFF9_RHOM4</name>
<feature type="transmembrane region" description="Helical" evidence="8">
    <location>
        <begin position="143"/>
        <end position="160"/>
    </location>
</feature>
<dbReference type="Proteomes" id="UP000002221">
    <property type="component" value="Chromosome"/>
</dbReference>
<evidence type="ECO:0000313" key="11">
    <source>
        <dbReference type="Proteomes" id="UP000002221"/>
    </source>
</evidence>
<feature type="transmembrane region" description="Helical" evidence="8">
    <location>
        <begin position="65"/>
        <end position="85"/>
    </location>
</feature>
<dbReference type="PANTHER" id="PTHR13929">
    <property type="entry name" value="1,4-DIHYDROXY-2-NAPHTHOATE OCTAPRENYLTRANSFERASE"/>
    <property type="match status" value="1"/>
</dbReference>
<dbReference type="eggNOG" id="COG1575">
    <property type="taxonomic scope" value="Bacteria"/>
</dbReference>
<dbReference type="HOGENOM" id="CLU_043611_1_2_10"/>
<dbReference type="CDD" id="cd13962">
    <property type="entry name" value="PT_UbiA_UBIAD1"/>
    <property type="match status" value="1"/>
</dbReference>
<evidence type="ECO:0000256" key="5">
    <source>
        <dbReference type="ARBA" id="ARBA00022692"/>
    </source>
</evidence>
<keyword evidence="8" id="KW-0997">Cell inner membrane</keyword>
<dbReference type="InterPro" id="IPR026046">
    <property type="entry name" value="UBIAD1"/>
</dbReference>
<evidence type="ECO:0000256" key="1">
    <source>
        <dbReference type="ARBA" id="ARBA00004141"/>
    </source>
</evidence>
<evidence type="ECO:0000256" key="4">
    <source>
        <dbReference type="ARBA" id="ARBA00022679"/>
    </source>
</evidence>
<dbReference type="KEGG" id="rmr:Rmar_0586"/>
<organism evidence="10 11">
    <name type="scientific">Rhodothermus marinus (strain ATCC 43812 / DSM 4252 / R-10)</name>
    <name type="common">Rhodothermus obamensis</name>
    <dbReference type="NCBI Taxonomy" id="518766"/>
    <lineage>
        <taxon>Bacteria</taxon>
        <taxon>Pseudomonadati</taxon>
        <taxon>Rhodothermota</taxon>
        <taxon>Rhodothermia</taxon>
        <taxon>Rhodothermales</taxon>
        <taxon>Rhodothermaceae</taxon>
        <taxon>Rhodothermus</taxon>
    </lineage>
</organism>
<dbReference type="GO" id="GO:0042371">
    <property type="term" value="P:vitamin K biosynthetic process"/>
    <property type="evidence" value="ECO:0007669"/>
    <property type="project" value="TreeGrafter"/>
</dbReference>